<organism evidence="5 6">
    <name type="scientific">Musa troglodytarum</name>
    <name type="common">fe'i banana</name>
    <dbReference type="NCBI Taxonomy" id="320322"/>
    <lineage>
        <taxon>Eukaryota</taxon>
        <taxon>Viridiplantae</taxon>
        <taxon>Streptophyta</taxon>
        <taxon>Embryophyta</taxon>
        <taxon>Tracheophyta</taxon>
        <taxon>Spermatophyta</taxon>
        <taxon>Magnoliopsida</taxon>
        <taxon>Liliopsida</taxon>
        <taxon>Zingiberales</taxon>
        <taxon>Musaceae</taxon>
        <taxon>Musa</taxon>
    </lineage>
</organism>
<evidence type="ECO:0000256" key="2">
    <source>
        <dbReference type="SAM" id="MobiDB-lite"/>
    </source>
</evidence>
<dbReference type="SMART" id="SM00717">
    <property type="entry name" value="SANT"/>
    <property type="match status" value="1"/>
</dbReference>
<dbReference type="GO" id="GO:0003677">
    <property type="term" value="F:DNA binding"/>
    <property type="evidence" value="ECO:0007669"/>
    <property type="project" value="UniProtKB-KW"/>
</dbReference>
<proteinExistence type="predicted"/>
<feature type="region of interest" description="Disordered" evidence="2">
    <location>
        <begin position="405"/>
        <end position="425"/>
    </location>
</feature>
<dbReference type="CDD" id="cd11660">
    <property type="entry name" value="SANT_TRF"/>
    <property type="match status" value="1"/>
</dbReference>
<evidence type="ECO:0000259" key="3">
    <source>
        <dbReference type="PROSITE" id="PS50090"/>
    </source>
</evidence>
<keyword evidence="1" id="KW-0238">DNA-binding</keyword>
<feature type="compositionally biased region" description="Polar residues" evidence="2">
    <location>
        <begin position="233"/>
        <end position="243"/>
    </location>
</feature>
<evidence type="ECO:0000256" key="1">
    <source>
        <dbReference type="ARBA" id="ARBA00023125"/>
    </source>
</evidence>
<feature type="region of interest" description="Disordered" evidence="2">
    <location>
        <begin position="233"/>
        <end position="266"/>
    </location>
</feature>
<feature type="domain" description="HTH myb-type" evidence="4">
    <location>
        <begin position="258"/>
        <end position="315"/>
    </location>
</feature>
<dbReference type="Proteomes" id="UP001055439">
    <property type="component" value="Chromosome 6"/>
</dbReference>
<keyword evidence="6" id="KW-1185">Reference proteome</keyword>
<dbReference type="AlphaFoldDB" id="A0A9E7G914"/>
<dbReference type="InterPro" id="IPR017930">
    <property type="entry name" value="Myb_dom"/>
</dbReference>
<protein>
    <submittedName>
        <fullName evidence="5">SANT</fullName>
    </submittedName>
</protein>
<reference evidence="5" key="1">
    <citation type="submission" date="2022-05" db="EMBL/GenBank/DDBJ databases">
        <title>The Musa troglodytarum L. genome provides insights into the mechanism of non-climacteric behaviour and enrichment of carotenoids.</title>
        <authorList>
            <person name="Wang J."/>
        </authorList>
    </citation>
    <scope>NUCLEOTIDE SEQUENCE</scope>
    <source>
        <tissue evidence="5">Leaf</tissue>
    </source>
</reference>
<dbReference type="Pfam" id="PF00249">
    <property type="entry name" value="Myb_DNA-binding"/>
    <property type="match status" value="1"/>
</dbReference>
<name>A0A9E7G914_9LILI</name>
<evidence type="ECO:0000313" key="6">
    <source>
        <dbReference type="Proteomes" id="UP001055439"/>
    </source>
</evidence>
<accession>A0A9E7G914</accession>
<dbReference type="PANTHER" id="PTHR47206:SF1">
    <property type="entry name" value="HOMEODOMAIN-LIKE SUPERFAMILY PROTEIN"/>
    <property type="match status" value="1"/>
</dbReference>
<dbReference type="SUPFAM" id="SSF46689">
    <property type="entry name" value="Homeodomain-like"/>
    <property type="match status" value="1"/>
</dbReference>
<feature type="domain" description="Myb-like" evidence="3">
    <location>
        <begin position="258"/>
        <end position="307"/>
    </location>
</feature>
<dbReference type="Gene3D" id="1.10.10.60">
    <property type="entry name" value="Homeodomain-like"/>
    <property type="match status" value="1"/>
</dbReference>
<feature type="region of interest" description="Disordered" evidence="2">
    <location>
        <begin position="488"/>
        <end position="514"/>
    </location>
</feature>
<dbReference type="EMBL" id="CP097508">
    <property type="protein sequence ID" value="URE08848.1"/>
    <property type="molecule type" value="Genomic_DNA"/>
</dbReference>
<sequence length="746" mass="79357">MVASGKPGPITLTLEPFSPLVRRRPPSHLFRSAVRAAPSAAAGAAEPCANPSPSPPLYGFDAMTRGAPRKVGISEEDVSLLLQRYNPTTILTLLQEVSEAAGVRIDWNALVKKTATGITSAREYQMLWRHLAYHHTLSEMIEDGAEPLDDESDLELEIEAVPAVSGEALSEAAACVKVLISCGVPREQGLTSRTAIETPLGVNGFNDQALRVSSDKQQLSQSNYGTDITVPTLQKQPQSTGTSAEGLDGNGMAGPSIAPKKRRKPWTKEEDMELIAGVQKFGEGNWANILKGDFKHNRTASQLSQRWAIIRKRDTNLLASSGNKSTSSTRSEERLATQKAISLALDMPNSGRLSAILSGGTQSITPASSSALSAALSEALPVSSQPLNQLQQASTLATSQKITLNTSNKPRTTPKKSMVPVKPSSGPNSLIQAAAFAAGGRIATPSTAASLFKAAQSKNAVHIRPGGGARPSPINNVKTLAVTNSTGPQLTGVRISRPSVMTGPPAANPVSVSSGTRYGCQQVQGCSGRVGSNPLNTTSTNQQEIIESNSEEVSHEMTEQKGDIDISSIDVDELLAEEVKCVDEMELDGTMSHDDQMDILSLDTNTNEDNDFNNTYDAQASVDKQMNPPDSMVAENIIMENNVVSSDVEAADSKALEVDDNDDQILLEKGTASFNGEQNKISAVGNLNAQDHSVNQEQLIGEEVMADEVRESCTNDQQHALPEDTASGSKIPIDDDSISTNDKEVE</sequence>
<dbReference type="InterPro" id="IPR001005">
    <property type="entry name" value="SANT/Myb"/>
</dbReference>
<evidence type="ECO:0000313" key="5">
    <source>
        <dbReference type="EMBL" id="URE08848.1"/>
    </source>
</evidence>
<gene>
    <name evidence="5" type="ORF">MUK42_23221</name>
</gene>
<dbReference type="PROSITE" id="PS50090">
    <property type="entry name" value="MYB_LIKE"/>
    <property type="match status" value="1"/>
</dbReference>
<dbReference type="PANTHER" id="PTHR47206">
    <property type="entry name" value="HOMEODOMAIN-LIKE SUPERFAMILY PROTEIN"/>
    <property type="match status" value="1"/>
</dbReference>
<dbReference type="PROSITE" id="PS51294">
    <property type="entry name" value="HTH_MYB"/>
    <property type="match status" value="1"/>
</dbReference>
<dbReference type="InterPro" id="IPR009057">
    <property type="entry name" value="Homeodomain-like_sf"/>
</dbReference>
<dbReference type="OrthoDB" id="608866at2759"/>
<feature type="region of interest" description="Disordered" evidence="2">
    <location>
        <begin position="710"/>
        <end position="746"/>
    </location>
</feature>
<evidence type="ECO:0000259" key="4">
    <source>
        <dbReference type="PROSITE" id="PS51294"/>
    </source>
</evidence>